<evidence type="ECO:0000256" key="1">
    <source>
        <dbReference type="SAM" id="Phobius"/>
    </source>
</evidence>
<dbReference type="AlphaFoldDB" id="A0AAN7BA01"/>
<organism evidence="2 3">
    <name type="scientific">Rhypophila decipiens</name>
    <dbReference type="NCBI Taxonomy" id="261697"/>
    <lineage>
        <taxon>Eukaryota</taxon>
        <taxon>Fungi</taxon>
        <taxon>Dikarya</taxon>
        <taxon>Ascomycota</taxon>
        <taxon>Pezizomycotina</taxon>
        <taxon>Sordariomycetes</taxon>
        <taxon>Sordariomycetidae</taxon>
        <taxon>Sordariales</taxon>
        <taxon>Naviculisporaceae</taxon>
        <taxon>Rhypophila</taxon>
    </lineage>
</organism>
<dbReference type="InterPro" id="IPR006813">
    <property type="entry name" value="Glyco_trans_17"/>
</dbReference>
<dbReference type="Proteomes" id="UP001301769">
    <property type="component" value="Unassembled WGS sequence"/>
</dbReference>
<name>A0AAN7BA01_9PEZI</name>
<evidence type="ECO:0000313" key="3">
    <source>
        <dbReference type="Proteomes" id="UP001301769"/>
    </source>
</evidence>
<sequence>MLIRPVLPSPHRVIKIALLLIITWLFASVLVSLSENLSPYNPDSIVLPHDETCATHNWKPFRQQGMTPRKVYDLVMINTELDWLEIRLNTTWDRVDYFVVVEGRKTFTGLDKPLTLKKNLAQFEQYKSKLIYHEIEYPPSFQAKRAWDREDLQRNAMFTQILPHLNGSRAPNYGDVIVVSDADEIPRPETLRLLKSCRFPRRLTLRSHFYYYSFQWRHQGGQDWPHPQATFYQGPHRTVKPNDLRNGLGFPPTKWWDSAEKKEAAWHCSSCFGTMREMLTKMESVSHTYMNEKKYRNRTRIAERVRNGQDLWDREGEVYYRVENNSDVPGFLLYNQSMTRFPYLLSRDGVGAGFGDYDEDILPYK</sequence>
<dbReference type="Pfam" id="PF04724">
    <property type="entry name" value="Glyco_transf_17"/>
    <property type="match status" value="1"/>
</dbReference>
<dbReference type="GO" id="GO:0003830">
    <property type="term" value="F:beta-1,4-mannosylglycoprotein 4-beta-N-acetylglucosaminyltransferase activity"/>
    <property type="evidence" value="ECO:0007669"/>
    <property type="project" value="InterPro"/>
</dbReference>
<keyword evidence="3" id="KW-1185">Reference proteome</keyword>
<proteinExistence type="predicted"/>
<evidence type="ECO:0000313" key="2">
    <source>
        <dbReference type="EMBL" id="KAK4216024.1"/>
    </source>
</evidence>
<dbReference type="GO" id="GO:0006044">
    <property type="term" value="P:N-acetylglucosamine metabolic process"/>
    <property type="evidence" value="ECO:0007669"/>
    <property type="project" value="TreeGrafter"/>
</dbReference>
<accession>A0AAN7BA01</accession>
<dbReference type="PANTHER" id="PTHR12224">
    <property type="entry name" value="BETA-1,4-MANNOSYL-GLYCOPROTEIN BETA-1,4-N-ACETYLGLUCOSAMINYL-TRANSFERASE"/>
    <property type="match status" value="1"/>
</dbReference>
<keyword evidence="1" id="KW-1133">Transmembrane helix</keyword>
<comment type="caution">
    <text evidence="2">The sequence shown here is derived from an EMBL/GenBank/DDBJ whole genome shotgun (WGS) entry which is preliminary data.</text>
</comment>
<reference evidence="2" key="1">
    <citation type="journal article" date="2023" name="Mol. Phylogenet. Evol.">
        <title>Genome-scale phylogeny and comparative genomics of the fungal order Sordariales.</title>
        <authorList>
            <person name="Hensen N."/>
            <person name="Bonometti L."/>
            <person name="Westerberg I."/>
            <person name="Brannstrom I.O."/>
            <person name="Guillou S."/>
            <person name="Cros-Aarteil S."/>
            <person name="Calhoun S."/>
            <person name="Haridas S."/>
            <person name="Kuo A."/>
            <person name="Mondo S."/>
            <person name="Pangilinan J."/>
            <person name="Riley R."/>
            <person name="LaButti K."/>
            <person name="Andreopoulos B."/>
            <person name="Lipzen A."/>
            <person name="Chen C."/>
            <person name="Yan M."/>
            <person name="Daum C."/>
            <person name="Ng V."/>
            <person name="Clum A."/>
            <person name="Steindorff A."/>
            <person name="Ohm R.A."/>
            <person name="Martin F."/>
            <person name="Silar P."/>
            <person name="Natvig D.O."/>
            <person name="Lalanne C."/>
            <person name="Gautier V."/>
            <person name="Ament-Velasquez S.L."/>
            <person name="Kruys A."/>
            <person name="Hutchinson M.I."/>
            <person name="Powell A.J."/>
            <person name="Barry K."/>
            <person name="Miller A.N."/>
            <person name="Grigoriev I.V."/>
            <person name="Debuchy R."/>
            <person name="Gladieux P."/>
            <person name="Hiltunen Thoren M."/>
            <person name="Johannesson H."/>
        </authorList>
    </citation>
    <scope>NUCLEOTIDE SEQUENCE</scope>
    <source>
        <strain evidence="2">PSN293</strain>
    </source>
</reference>
<reference evidence="2" key="2">
    <citation type="submission" date="2023-05" db="EMBL/GenBank/DDBJ databases">
        <authorList>
            <consortium name="Lawrence Berkeley National Laboratory"/>
            <person name="Steindorff A."/>
            <person name="Hensen N."/>
            <person name="Bonometti L."/>
            <person name="Westerberg I."/>
            <person name="Brannstrom I.O."/>
            <person name="Guillou S."/>
            <person name="Cros-Aarteil S."/>
            <person name="Calhoun S."/>
            <person name="Haridas S."/>
            <person name="Kuo A."/>
            <person name="Mondo S."/>
            <person name="Pangilinan J."/>
            <person name="Riley R."/>
            <person name="Labutti K."/>
            <person name="Andreopoulos B."/>
            <person name="Lipzen A."/>
            <person name="Chen C."/>
            <person name="Yanf M."/>
            <person name="Daum C."/>
            <person name="Ng V."/>
            <person name="Clum A."/>
            <person name="Ohm R."/>
            <person name="Martin F."/>
            <person name="Silar P."/>
            <person name="Natvig D."/>
            <person name="Lalanne C."/>
            <person name="Gautier V."/>
            <person name="Ament-Velasquez S.L."/>
            <person name="Kruys A."/>
            <person name="Hutchinson M.I."/>
            <person name="Powell A.J."/>
            <person name="Barry K."/>
            <person name="Miller A.N."/>
            <person name="Grigoriev I.V."/>
            <person name="Debuchy R."/>
            <person name="Gladieux P."/>
            <person name="Thoren M.H."/>
            <person name="Johannesson H."/>
        </authorList>
    </citation>
    <scope>NUCLEOTIDE SEQUENCE</scope>
    <source>
        <strain evidence="2">PSN293</strain>
    </source>
</reference>
<feature type="transmembrane region" description="Helical" evidence="1">
    <location>
        <begin position="12"/>
        <end position="33"/>
    </location>
</feature>
<protein>
    <submittedName>
        <fullName evidence="2">Glycosyltransferase</fullName>
    </submittedName>
</protein>
<dbReference type="GO" id="GO:0016020">
    <property type="term" value="C:membrane"/>
    <property type="evidence" value="ECO:0007669"/>
    <property type="project" value="InterPro"/>
</dbReference>
<keyword evidence="1" id="KW-0472">Membrane</keyword>
<keyword evidence="1" id="KW-0812">Transmembrane</keyword>
<dbReference type="EMBL" id="MU858073">
    <property type="protein sequence ID" value="KAK4216024.1"/>
    <property type="molecule type" value="Genomic_DNA"/>
</dbReference>
<dbReference type="PANTHER" id="PTHR12224:SF0">
    <property type="entry name" value="BETA-1,4-MANNOSYL-GLYCOPROTEIN 4-BETA-N-ACETYLGLUCOSAMINYLTRANSFERASE"/>
    <property type="match status" value="1"/>
</dbReference>
<gene>
    <name evidence="2" type="ORF">QBC37DRAFT_417953</name>
</gene>